<keyword evidence="3" id="KW-1185">Reference proteome</keyword>
<organism evidence="2 3">
    <name type="scientific">Dryococelus australis</name>
    <dbReference type="NCBI Taxonomy" id="614101"/>
    <lineage>
        <taxon>Eukaryota</taxon>
        <taxon>Metazoa</taxon>
        <taxon>Ecdysozoa</taxon>
        <taxon>Arthropoda</taxon>
        <taxon>Hexapoda</taxon>
        <taxon>Insecta</taxon>
        <taxon>Pterygota</taxon>
        <taxon>Neoptera</taxon>
        <taxon>Polyneoptera</taxon>
        <taxon>Phasmatodea</taxon>
        <taxon>Verophasmatodea</taxon>
        <taxon>Anareolatae</taxon>
        <taxon>Phasmatidae</taxon>
        <taxon>Eurycanthinae</taxon>
        <taxon>Dryococelus</taxon>
    </lineage>
</organism>
<evidence type="ECO:0000313" key="3">
    <source>
        <dbReference type="Proteomes" id="UP001159363"/>
    </source>
</evidence>
<dbReference type="Pfam" id="PF13410">
    <property type="entry name" value="GST_C_2"/>
    <property type="match status" value="1"/>
</dbReference>
<protein>
    <recommendedName>
        <fullName evidence="1">GST C-terminal domain-containing protein</fullName>
    </recommendedName>
</protein>
<dbReference type="Proteomes" id="UP001159363">
    <property type="component" value="Chromosome 2"/>
</dbReference>
<dbReference type="CDD" id="cd03177">
    <property type="entry name" value="GST_C_Delta_Epsilon"/>
    <property type="match status" value="1"/>
</dbReference>
<reference evidence="2 3" key="1">
    <citation type="submission" date="2023-02" db="EMBL/GenBank/DDBJ databases">
        <title>LHISI_Scaffold_Assembly.</title>
        <authorList>
            <person name="Stuart O.P."/>
            <person name="Cleave R."/>
            <person name="Magrath M.J.L."/>
            <person name="Mikheyev A.S."/>
        </authorList>
    </citation>
    <scope>NUCLEOTIDE SEQUENCE [LARGE SCALE GENOMIC DNA]</scope>
    <source>
        <strain evidence="2">Daus_M_001</strain>
        <tissue evidence="2">Leg muscle</tissue>
    </source>
</reference>
<accession>A0ABQ9IAD0</accession>
<gene>
    <name evidence="2" type="ORF">PR048_006228</name>
</gene>
<dbReference type="InterPro" id="IPR036282">
    <property type="entry name" value="Glutathione-S-Trfase_C_sf"/>
</dbReference>
<dbReference type="PROSITE" id="PS50405">
    <property type="entry name" value="GST_CTER"/>
    <property type="match status" value="1"/>
</dbReference>
<dbReference type="PANTHER" id="PTHR43969:SF9">
    <property type="entry name" value="GLUTATHIONE S TRANSFERASE D10, ISOFORM A-RELATED"/>
    <property type="match status" value="1"/>
</dbReference>
<name>A0ABQ9IAD0_9NEOP</name>
<sequence length="197" mass="22383">MIMFHVPNAYVTNFLIDSRAIMEYFVDKYAKDDSLCPNDPKKRAKMHQMLYFDGSTLFKRFLDYFVCKYDTLSCLQFLKITQIRPGLIRSISIFQGPVMSKQMAPSPEALEKIEEALGFFDSFLDGRSWAAGDDITIADYTLAVTVSNLEAVGVDISKYPKVDIWYTKAKAAIPGFEEINSNGVQMFKEIMNSSSKN</sequence>
<dbReference type="PANTHER" id="PTHR43969">
    <property type="entry name" value="GLUTATHIONE S TRANSFERASE D10, ISOFORM A-RELATED"/>
    <property type="match status" value="1"/>
</dbReference>
<comment type="caution">
    <text evidence="2">The sequence shown here is derived from an EMBL/GenBank/DDBJ whole genome shotgun (WGS) entry which is preliminary data.</text>
</comment>
<dbReference type="Gene3D" id="1.20.1050.10">
    <property type="match status" value="2"/>
</dbReference>
<dbReference type="EMBL" id="JARBHB010000002">
    <property type="protein sequence ID" value="KAJ8893628.1"/>
    <property type="molecule type" value="Genomic_DNA"/>
</dbReference>
<evidence type="ECO:0000313" key="2">
    <source>
        <dbReference type="EMBL" id="KAJ8893628.1"/>
    </source>
</evidence>
<feature type="domain" description="GST C-terminal" evidence="1">
    <location>
        <begin position="39"/>
        <end position="190"/>
    </location>
</feature>
<dbReference type="SUPFAM" id="SSF47616">
    <property type="entry name" value="GST C-terminal domain-like"/>
    <property type="match status" value="1"/>
</dbReference>
<dbReference type="InterPro" id="IPR010987">
    <property type="entry name" value="Glutathione-S-Trfase_C-like"/>
</dbReference>
<proteinExistence type="predicted"/>
<evidence type="ECO:0000259" key="1">
    <source>
        <dbReference type="PROSITE" id="PS50405"/>
    </source>
</evidence>